<evidence type="ECO:0000313" key="2">
    <source>
        <dbReference type="Proteomes" id="UP000202420"/>
    </source>
</evidence>
<dbReference type="EMBL" id="EF101928">
    <property type="protein sequence ID" value="ABT16806.1"/>
    <property type="molecule type" value="Genomic_DNA"/>
</dbReference>
<organism evidence="1 2">
    <name type="scientific">Chlorovirus heliozoae</name>
    <dbReference type="NCBI Taxonomy" id="322019"/>
    <lineage>
        <taxon>Viruses</taxon>
        <taxon>Varidnaviria</taxon>
        <taxon>Bamfordvirae</taxon>
        <taxon>Nucleocytoviricota</taxon>
        <taxon>Megaviricetes</taxon>
        <taxon>Algavirales</taxon>
        <taxon>Phycodnaviridae</taxon>
        <taxon>Chlorovirus</taxon>
    </lineage>
</organism>
<reference evidence="1 2" key="1">
    <citation type="submission" date="2006-09" db="EMBL/GenBank/DDBJ databases">
        <title>Sequence and annotation of the 288-kb ATCV-1 virus that infects an endosymbiotic Chlorella strain of the heliozoon Acanthocystis turfacea.</title>
        <authorList>
            <person name="Fitzgerald L.A."/>
            <person name="Graves M.V."/>
            <person name="Li X."/>
            <person name="Pfitzner A.J.P."/>
            <person name="Hartigan J."/>
            <person name="Van Etten J.L."/>
        </authorList>
    </citation>
    <scope>NUCLEOTIDE SEQUENCE [LARGE SCALE GENOMIC DNA]</scope>
    <source>
        <strain evidence="1 2">ATCV-1</strain>
    </source>
</reference>
<proteinExistence type="predicted"/>
<accession>A7K9T2</accession>
<dbReference type="KEGG" id="vg:5470467"/>
<gene>
    <name evidence="1" type="primary">z672R</name>
    <name evidence="1" type="ORF">ATCV1_z672R</name>
</gene>
<dbReference type="RefSeq" id="YP_001427153.1">
    <property type="nucleotide sequence ID" value="NC_008724.1"/>
</dbReference>
<sequence>MAILSEFNIKVFPMKPPLTTFPRTFTCPPTSTLPPTNLTFAMFPNVATMLETFAYDPVMLPFRMSRFAVPGRVIPVSCEPFPK</sequence>
<dbReference type="Proteomes" id="UP000202420">
    <property type="component" value="Segment"/>
</dbReference>
<evidence type="ECO:0000313" key="1">
    <source>
        <dbReference type="EMBL" id="ABT16806.1"/>
    </source>
</evidence>
<protein>
    <submittedName>
        <fullName evidence="1">Uncharacterized protein z672R</fullName>
    </submittedName>
</protein>
<keyword evidence="2" id="KW-1185">Reference proteome</keyword>
<name>A7K9T2_9PHYC</name>
<dbReference type="GeneID" id="5470467"/>